<feature type="compositionally biased region" description="Basic and acidic residues" evidence="7">
    <location>
        <begin position="439"/>
        <end position="453"/>
    </location>
</feature>
<accession>A0A226ML96</accession>
<comment type="subcellular location">
    <subcellularLocation>
        <location evidence="1">Nucleus</location>
    </subcellularLocation>
</comment>
<evidence type="ECO:0000313" key="9">
    <source>
        <dbReference type="EMBL" id="OXB56075.1"/>
    </source>
</evidence>
<keyword evidence="10" id="KW-1185">Reference proteome</keyword>
<organism evidence="9 10">
    <name type="scientific">Callipepla squamata</name>
    <name type="common">Scaled quail</name>
    <dbReference type="NCBI Taxonomy" id="9009"/>
    <lineage>
        <taxon>Eukaryota</taxon>
        <taxon>Metazoa</taxon>
        <taxon>Chordata</taxon>
        <taxon>Craniata</taxon>
        <taxon>Vertebrata</taxon>
        <taxon>Euteleostomi</taxon>
        <taxon>Archelosauria</taxon>
        <taxon>Archosauria</taxon>
        <taxon>Dinosauria</taxon>
        <taxon>Saurischia</taxon>
        <taxon>Theropoda</taxon>
        <taxon>Coelurosauria</taxon>
        <taxon>Aves</taxon>
        <taxon>Neognathae</taxon>
        <taxon>Galloanserae</taxon>
        <taxon>Galliformes</taxon>
        <taxon>Odontophoridae</taxon>
        <taxon>Callipepla</taxon>
    </lineage>
</organism>
<evidence type="ECO:0000256" key="5">
    <source>
        <dbReference type="ARBA" id="ARBA00023242"/>
    </source>
</evidence>
<sequence>MASEKENVSNGTEGREQGLHQHTEDAVSHPWAKCPPDPPQRAVVCKAARPLSSKDNVSGGPEPLGDESYLTPVRVKGEEKSCCGFSEKQRGKNVDFATVTTADFGITPERFVNGSTAKSPAALKLRRRSAIGARGSPENNALIQYLAQQKSNRQKEDFTQQASPFQYARSLKSKMDIFQTTFKSAQGAEGKRSSSGLSQASDASQEDGCAARKKAPVTKEHSQGQKSEAFVSDCNAADLKENVKQNLSDGKKSAGRVCTILSLQHDLPELAAVSKERTCKQDNPTEFSEAVRDILETIHGFSSDRISKEVRSNVVSDQSRKKVNFAEELIVEVYDESKPPVTPLQIRNTSLTESTQSGSQLRSVLKKTPVKQPMDCVQECIEPLQELQEVSASEELSPVENTKGAETDTKTTRSSTKRKYRTISEGTDCSISRTTSTENAKDTKNPRKNELQRPKSVTIPAAKKKQKTKRGSFGKRRKRKVKKSLYGEREMASKKPLLSPILEIPEVFSSASSPNSPKANGHFPDDSICKDVHKDVQQKQVTERTREKTIPVVPVYPSSKDLDIVEGSSSNNPVFQFPDVVPDTNDVLDTYDCSQQTEETACLKEKTESDFLIENEKLQRGFPRKEEWLTGLEFPNQKDTDACEILQRAECPPKRSSRGRPPRRSSSNVYIPPIEKFHFEATGDDLQVSSFNVEEVLSAPRLKNNSVKGPFRRKSSMSSETSRVRRSMRLHKDAKIEGLAWIEVTNEILQDPPLLSSACRTRRTISTSALRESENVHHGEENLVPFAASGKENSEPVDVAGGPCKRKRKSICVSTPQETRTWSQTRKRSMTNSVYNKEGRNQIHSEEMKINNVAT</sequence>
<keyword evidence="5" id="KW-0539">Nucleus</keyword>
<evidence type="ECO:0000256" key="1">
    <source>
        <dbReference type="ARBA" id="ARBA00004123"/>
    </source>
</evidence>
<dbReference type="OrthoDB" id="9947694at2759"/>
<feature type="region of interest" description="Disordered" evidence="7">
    <location>
        <begin position="707"/>
        <end position="726"/>
    </location>
</feature>
<keyword evidence="2" id="KW-1017">Isopeptide bond</keyword>
<dbReference type="PANTHER" id="PTHR21603:SF16">
    <property type="entry name" value="CELL DIVISION CYCLE-ASSOCIATED PROTEIN 2"/>
    <property type="match status" value="1"/>
</dbReference>
<proteinExistence type="predicted"/>
<evidence type="ECO:0000259" key="8">
    <source>
        <dbReference type="Pfam" id="PF15276"/>
    </source>
</evidence>
<protein>
    <recommendedName>
        <fullName evidence="8">PP1-binding domain-containing protein</fullName>
    </recommendedName>
</protein>
<dbReference type="GO" id="GO:0005694">
    <property type="term" value="C:chromosome"/>
    <property type="evidence" value="ECO:0007669"/>
    <property type="project" value="TreeGrafter"/>
</dbReference>
<evidence type="ECO:0000256" key="7">
    <source>
        <dbReference type="SAM" id="MobiDB-lite"/>
    </source>
</evidence>
<evidence type="ECO:0000313" key="10">
    <source>
        <dbReference type="Proteomes" id="UP000198323"/>
    </source>
</evidence>
<keyword evidence="6" id="KW-0131">Cell cycle</keyword>
<feature type="compositionally biased region" description="Polar residues" evidence="7">
    <location>
        <begin position="425"/>
        <end position="438"/>
    </location>
</feature>
<evidence type="ECO:0000256" key="6">
    <source>
        <dbReference type="ARBA" id="ARBA00023306"/>
    </source>
</evidence>
<dbReference type="GO" id="GO:0005634">
    <property type="term" value="C:nucleus"/>
    <property type="evidence" value="ECO:0007669"/>
    <property type="project" value="UniProtKB-SubCell"/>
</dbReference>
<feature type="compositionally biased region" description="Basic and acidic residues" evidence="7">
    <location>
        <begin position="1"/>
        <end position="27"/>
    </location>
</feature>
<feature type="region of interest" description="Disordered" evidence="7">
    <location>
        <begin position="390"/>
        <end position="485"/>
    </location>
</feature>
<evidence type="ECO:0000256" key="2">
    <source>
        <dbReference type="ARBA" id="ARBA00022499"/>
    </source>
</evidence>
<dbReference type="GO" id="GO:0051983">
    <property type="term" value="P:regulation of chromosome segregation"/>
    <property type="evidence" value="ECO:0007669"/>
    <property type="project" value="TreeGrafter"/>
</dbReference>
<keyword evidence="3" id="KW-0597">Phosphoprotein</keyword>
<evidence type="ECO:0000256" key="3">
    <source>
        <dbReference type="ARBA" id="ARBA00022553"/>
    </source>
</evidence>
<feature type="region of interest" description="Disordered" evidence="7">
    <location>
        <begin position="650"/>
        <end position="669"/>
    </location>
</feature>
<dbReference type="Pfam" id="PF15276">
    <property type="entry name" value="PP1_bind"/>
    <property type="match status" value="1"/>
</dbReference>
<dbReference type="Proteomes" id="UP000198323">
    <property type="component" value="Unassembled WGS sequence"/>
</dbReference>
<dbReference type="PANTHER" id="PTHR21603">
    <property type="entry name" value="ANTIGEN KI-67-LIKE PROTEIN"/>
    <property type="match status" value="1"/>
</dbReference>
<feature type="domain" description="PP1-binding" evidence="8">
    <location>
        <begin position="320"/>
        <end position="372"/>
    </location>
</feature>
<feature type="region of interest" description="Disordered" evidence="7">
    <location>
        <begin position="184"/>
        <end position="227"/>
    </location>
</feature>
<reference evidence="9 10" key="1">
    <citation type="submission" date="2016-07" db="EMBL/GenBank/DDBJ databases">
        <title>Disparate Historic Effective Population Sizes Predicted by Modern Levels of Genome Diversity for the Scaled Quail (Callipepla squamata) and the Northern Bobwhite (Colinus virginianus): Inferences from First and Second Generation Draft Genome Assemblies for Sympatric New World Quail.</title>
        <authorList>
            <person name="Oldeschulte D.L."/>
            <person name="Halley Y.A."/>
            <person name="Bhattarai E.K."/>
            <person name="Brashear W.A."/>
            <person name="Hill J."/>
            <person name="Metz R.P."/>
            <person name="Johnson C.D."/>
            <person name="Rollins D."/>
            <person name="Peterson M.J."/>
            <person name="Bickhart D.M."/>
            <person name="Decker J.E."/>
            <person name="Seabury C.M."/>
        </authorList>
    </citation>
    <scope>NUCLEOTIDE SEQUENCE [LARGE SCALE GENOMIC DNA]</scope>
    <source>
        <strain evidence="9 10">Texas</strain>
        <tissue evidence="9">Leg muscle</tissue>
    </source>
</reference>
<dbReference type="AlphaFoldDB" id="A0A226ML96"/>
<dbReference type="STRING" id="9009.A0A226ML96"/>
<feature type="region of interest" description="Disordered" evidence="7">
    <location>
        <begin position="1"/>
        <end position="71"/>
    </location>
</feature>
<evidence type="ECO:0000256" key="4">
    <source>
        <dbReference type="ARBA" id="ARBA00022843"/>
    </source>
</evidence>
<dbReference type="InterPro" id="IPR029334">
    <property type="entry name" value="PP1-bd"/>
</dbReference>
<keyword evidence="4" id="KW-0832">Ubl conjugation</keyword>
<name>A0A226ML96_CALSU</name>
<gene>
    <name evidence="9" type="ORF">ASZ78_002528</name>
</gene>
<dbReference type="GO" id="GO:0007088">
    <property type="term" value="P:regulation of mitotic nuclear division"/>
    <property type="evidence" value="ECO:0007669"/>
    <property type="project" value="TreeGrafter"/>
</dbReference>
<dbReference type="EMBL" id="MCFN01000674">
    <property type="protein sequence ID" value="OXB56075.1"/>
    <property type="molecule type" value="Genomic_DNA"/>
</dbReference>
<comment type="caution">
    <text evidence="9">The sequence shown here is derived from an EMBL/GenBank/DDBJ whole genome shotgun (WGS) entry which is preliminary data.</text>
</comment>
<feature type="compositionally biased region" description="Basic residues" evidence="7">
    <location>
        <begin position="462"/>
        <end position="483"/>
    </location>
</feature>
<feature type="compositionally biased region" description="Low complexity" evidence="7">
    <location>
        <begin position="193"/>
        <end position="203"/>
    </location>
</feature>